<name>A0A1D7UYV1_9LEPT</name>
<proteinExistence type="predicted"/>
<accession>A0A1D7UYV1</accession>
<evidence type="ECO:0000313" key="1">
    <source>
        <dbReference type="EMBL" id="AOP34734.1"/>
    </source>
</evidence>
<keyword evidence="2" id="KW-1185">Reference proteome</keyword>
<dbReference type="KEGG" id="laj:A0128_13255"/>
<evidence type="ECO:0000313" key="2">
    <source>
        <dbReference type="Proteomes" id="UP000094197"/>
    </source>
</evidence>
<dbReference type="EMBL" id="CP015217">
    <property type="protein sequence ID" value="AOP34734.1"/>
    <property type="molecule type" value="Genomic_DNA"/>
</dbReference>
<dbReference type="AlphaFoldDB" id="A0A1D7UYV1"/>
<gene>
    <name evidence="1" type="ORF">A0128_13255</name>
</gene>
<protein>
    <submittedName>
        <fullName evidence="1">Uncharacterized protein</fullName>
    </submittedName>
</protein>
<organism evidence="1 2">
    <name type="scientific">Leptospira tipperaryensis</name>
    <dbReference type="NCBI Taxonomy" id="2564040"/>
    <lineage>
        <taxon>Bacteria</taxon>
        <taxon>Pseudomonadati</taxon>
        <taxon>Spirochaetota</taxon>
        <taxon>Spirochaetia</taxon>
        <taxon>Leptospirales</taxon>
        <taxon>Leptospiraceae</taxon>
        <taxon>Leptospira</taxon>
    </lineage>
</organism>
<reference evidence="1 2" key="1">
    <citation type="submission" date="2016-04" db="EMBL/GenBank/DDBJ databases">
        <title>Complete genome seqeunce of Leptospira alstonii serovar Room22.</title>
        <authorList>
            <person name="Nally J.E."/>
            <person name="Bayles D.O."/>
            <person name="Hurley D."/>
            <person name="Fanning S."/>
            <person name="McMahon B.J."/>
            <person name="Arent Z."/>
        </authorList>
    </citation>
    <scope>NUCLEOTIDE SEQUENCE [LARGE SCALE GENOMIC DNA]</scope>
    <source>
        <strain evidence="1 2">GWTS #1</strain>
    </source>
</reference>
<sequence>MLEGPFRKMNSNPLSYRRSFCKKKNWTYKTSEVFCERKFAVFRPLCAREILAPTKDPIEILLKNRLEVRQTVSSKRFLHRFKKGNFNFRI</sequence>
<dbReference type="Proteomes" id="UP000094197">
    <property type="component" value="Chromosome 1"/>
</dbReference>